<keyword evidence="3" id="KW-0131">Cell cycle</keyword>
<dbReference type="Gene3D" id="1.10.472.10">
    <property type="entry name" value="Cyclin-like"/>
    <property type="match status" value="1"/>
</dbReference>
<gene>
    <name evidence="8" type="ORF">Cgig2_026093</name>
</gene>
<sequence length="499" mass="56099">MMLQLYLSAIACLVSVYYAKDLPSGNKETKASYRTLDKMRTQRKALADVSNVRGNSSRPEKPSSSRNSATFGTFTSTASSSRPLVGNKANSSHVVTVSRTSLKASNNDMRKSSNFHEGHVRDTVENIARKSFPVLERTSQSGASGLQGDIISTAKPTRKLGFTLRTRVGGKPVSQVSNLKSKAPKHTVNDGFIQRAPPSQSAKDALQRSRKSMKPLVRMTLHTSKARTDSNSNSVSVLNKSLGTASRSARVGASSVTKTSEFRGSQEVSEGRILAEGNDSLKPHISEITANKRSNRRKSYTSSLISRSKMILQAESASLENYMMIQPDITLQMRGILINWLIEVHFKFDLMPETLYLTVALLDRYLSLVPIKKKEFQLVGLASLLLASKYEDFWHPRVKDLISISAETYTRKQVLEMLEHLAFYLIELSLVEYEALRFRPSLLCASAVYVARCTLNKLPEWTPLLGKHAQYKEYQMRHYFFPNQLCFWNLNDFRNIYSR</sequence>
<dbReference type="EMBL" id="JAKOGI010000072">
    <property type="protein sequence ID" value="KAJ8445766.1"/>
    <property type="molecule type" value="Genomic_DNA"/>
</dbReference>
<keyword evidence="2 4" id="KW-0195">Cyclin</keyword>
<dbReference type="OrthoDB" id="5590282at2759"/>
<evidence type="ECO:0000256" key="5">
    <source>
        <dbReference type="SAM" id="MobiDB-lite"/>
    </source>
</evidence>
<dbReference type="GO" id="GO:0044772">
    <property type="term" value="P:mitotic cell cycle phase transition"/>
    <property type="evidence" value="ECO:0007669"/>
    <property type="project" value="InterPro"/>
</dbReference>
<evidence type="ECO:0000256" key="6">
    <source>
        <dbReference type="SAM" id="SignalP"/>
    </source>
</evidence>
<dbReference type="SMART" id="SM00385">
    <property type="entry name" value="CYCLIN"/>
    <property type="match status" value="2"/>
</dbReference>
<feature type="region of interest" description="Disordered" evidence="5">
    <location>
        <begin position="189"/>
        <end position="210"/>
    </location>
</feature>
<protein>
    <recommendedName>
        <fullName evidence="7">Cyclin-like domain-containing protein</fullName>
    </recommendedName>
</protein>
<dbReference type="PANTHER" id="PTHR10177">
    <property type="entry name" value="CYCLINS"/>
    <property type="match status" value="1"/>
</dbReference>
<dbReference type="InterPro" id="IPR039361">
    <property type="entry name" value="Cyclin"/>
</dbReference>
<organism evidence="8 9">
    <name type="scientific">Carnegiea gigantea</name>
    <dbReference type="NCBI Taxonomy" id="171969"/>
    <lineage>
        <taxon>Eukaryota</taxon>
        <taxon>Viridiplantae</taxon>
        <taxon>Streptophyta</taxon>
        <taxon>Embryophyta</taxon>
        <taxon>Tracheophyta</taxon>
        <taxon>Spermatophyta</taxon>
        <taxon>Magnoliopsida</taxon>
        <taxon>eudicotyledons</taxon>
        <taxon>Gunneridae</taxon>
        <taxon>Pentapetalae</taxon>
        <taxon>Caryophyllales</taxon>
        <taxon>Cactineae</taxon>
        <taxon>Cactaceae</taxon>
        <taxon>Cactoideae</taxon>
        <taxon>Echinocereeae</taxon>
        <taxon>Carnegiea</taxon>
    </lineage>
</organism>
<evidence type="ECO:0000313" key="8">
    <source>
        <dbReference type="EMBL" id="KAJ8445766.1"/>
    </source>
</evidence>
<keyword evidence="6" id="KW-0732">Signal</keyword>
<evidence type="ECO:0000259" key="7">
    <source>
        <dbReference type="SMART" id="SM00385"/>
    </source>
</evidence>
<evidence type="ECO:0000256" key="4">
    <source>
        <dbReference type="RuleBase" id="RU000383"/>
    </source>
</evidence>
<keyword evidence="1" id="KW-0132">Cell division</keyword>
<proteinExistence type="inferred from homology"/>
<dbReference type="PROSITE" id="PS00292">
    <property type="entry name" value="CYCLINS"/>
    <property type="match status" value="1"/>
</dbReference>
<keyword evidence="9" id="KW-1185">Reference proteome</keyword>
<comment type="caution">
    <text evidence="8">The sequence shown here is derived from an EMBL/GenBank/DDBJ whole genome shotgun (WGS) entry which is preliminary data.</text>
</comment>
<feature type="signal peptide" evidence="6">
    <location>
        <begin position="1"/>
        <end position="19"/>
    </location>
</feature>
<feature type="chain" id="PRO_5040264674" description="Cyclin-like domain-containing protein" evidence="6">
    <location>
        <begin position="20"/>
        <end position="499"/>
    </location>
</feature>
<dbReference type="GO" id="GO:0051301">
    <property type="term" value="P:cell division"/>
    <property type="evidence" value="ECO:0007669"/>
    <property type="project" value="UniProtKB-KW"/>
</dbReference>
<dbReference type="FunFam" id="1.10.472.10:FF:000057">
    <property type="entry name" value="Cyclin N-terminal domain containing 2"/>
    <property type="match status" value="1"/>
</dbReference>
<feature type="domain" description="Cyclin-like" evidence="7">
    <location>
        <begin position="339"/>
        <end position="419"/>
    </location>
</feature>
<comment type="similarity">
    <text evidence="4">Belongs to the cyclin family.</text>
</comment>
<feature type="region of interest" description="Disordered" evidence="5">
    <location>
        <begin position="44"/>
        <end position="92"/>
    </location>
</feature>
<dbReference type="Proteomes" id="UP001153076">
    <property type="component" value="Unassembled WGS sequence"/>
</dbReference>
<dbReference type="SUPFAM" id="SSF47954">
    <property type="entry name" value="Cyclin-like"/>
    <property type="match status" value="2"/>
</dbReference>
<dbReference type="InterPro" id="IPR013763">
    <property type="entry name" value="Cyclin-like_dom"/>
</dbReference>
<feature type="compositionally biased region" description="Low complexity" evidence="5">
    <location>
        <begin position="68"/>
        <end position="81"/>
    </location>
</feature>
<evidence type="ECO:0000256" key="1">
    <source>
        <dbReference type="ARBA" id="ARBA00022618"/>
    </source>
</evidence>
<dbReference type="InterPro" id="IPR006671">
    <property type="entry name" value="Cyclin_N"/>
</dbReference>
<evidence type="ECO:0000256" key="3">
    <source>
        <dbReference type="ARBA" id="ARBA00023306"/>
    </source>
</evidence>
<evidence type="ECO:0000313" key="9">
    <source>
        <dbReference type="Proteomes" id="UP001153076"/>
    </source>
</evidence>
<feature type="domain" description="Cyclin-like" evidence="7">
    <location>
        <begin position="420"/>
        <end position="485"/>
    </location>
</feature>
<evidence type="ECO:0000256" key="2">
    <source>
        <dbReference type="ARBA" id="ARBA00023127"/>
    </source>
</evidence>
<dbReference type="AlphaFoldDB" id="A0A9Q1KJV6"/>
<reference evidence="8" key="1">
    <citation type="submission" date="2022-04" db="EMBL/GenBank/DDBJ databases">
        <title>Carnegiea gigantea Genome sequencing and assembly v2.</title>
        <authorList>
            <person name="Copetti D."/>
            <person name="Sanderson M.J."/>
            <person name="Burquez A."/>
            <person name="Wojciechowski M.F."/>
        </authorList>
    </citation>
    <scope>NUCLEOTIDE SEQUENCE</scope>
    <source>
        <strain evidence="8">SGP5-SGP5p</strain>
        <tissue evidence="8">Aerial part</tissue>
    </source>
</reference>
<dbReference type="Pfam" id="PF00134">
    <property type="entry name" value="Cyclin_N"/>
    <property type="match status" value="1"/>
</dbReference>
<dbReference type="InterPro" id="IPR048258">
    <property type="entry name" value="Cyclins_cyclin-box"/>
</dbReference>
<dbReference type="InterPro" id="IPR036915">
    <property type="entry name" value="Cyclin-like_sf"/>
</dbReference>
<dbReference type="GO" id="GO:0016538">
    <property type="term" value="F:cyclin-dependent protein serine/threonine kinase regulator activity"/>
    <property type="evidence" value="ECO:0007669"/>
    <property type="project" value="InterPro"/>
</dbReference>
<name>A0A9Q1KJV6_9CARY</name>
<accession>A0A9Q1KJV6</accession>